<feature type="domain" description="PKD/Chitinase" evidence="1">
    <location>
        <begin position="1649"/>
        <end position="1720"/>
    </location>
</feature>
<protein>
    <recommendedName>
        <fullName evidence="1">PKD/Chitinase domain-containing protein</fullName>
    </recommendedName>
</protein>
<evidence type="ECO:0000259" key="1">
    <source>
        <dbReference type="SMART" id="SM00089"/>
    </source>
</evidence>
<evidence type="ECO:0000313" key="3">
    <source>
        <dbReference type="Proteomes" id="UP001500936"/>
    </source>
</evidence>
<feature type="domain" description="PKD/Chitinase" evidence="1">
    <location>
        <begin position="1337"/>
        <end position="1404"/>
    </location>
</feature>
<dbReference type="InterPro" id="IPR022409">
    <property type="entry name" value="PKD/Chitinase_dom"/>
</dbReference>
<comment type="caution">
    <text evidence="2">The sequence shown here is derived from an EMBL/GenBank/DDBJ whole genome shotgun (WGS) entry which is preliminary data.</text>
</comment>
<accession>A0ABP8KBN0</accession>
<feature type="domain" description="PKD/Chitinase" evidence="1">
    <location>
        <begin position="859"/>
        <end position="932"/>
    </location>
</feature>
<feature type="domain" description="PKD/Chitinase" evidence="1">
    <location>
        <begin position="1965"/>
        <end position="2040"/>
    </location>
</feature>
<keyword evidence="3" id="KW-1185">Reference proteome</keyword>
<feature type="domain" description="PKD/Chitinase" evidence="1">
    <location>
        <begin position="379"/>
        <end position="452"/>
    </location>
</feature>
<proteinExistence type="predicted"/>
<feature type="domain" description="PKD/Chitinase" evidence="1">
    <location>
        <begin position="227"/>
        <end position="300"/>
    </location>
</feature>
<feature type="domain" description="PKD/Chitinase" evidence="1">
    <location>
        <begin position="2044"/>
        <end position="2118"/>
    </location>
</feature>
<feature type="domain" description="PKD/Chitinase" evidence="1">
    <location>
        <begin position="1493"/>
        <end position="1564"/>
    </location>
</feature>
<reference evidence="3" key="1">
    <citation type="journal article" date="2019" name="Int. J. Syst. Evol. Microbiol.">
        <title>The Global Catalogue of Microorganisms (GCM) 10K type strain sequencing project: providing services to taxonomists for standard genome sequencing and annotation.</title>
        <authorList>
            <consortium name="The Broad Institute Genomics Platform"/>
            <consortium name="The Broad Institute Genome Sequencing Center for Infectious Disease"/>
            <person name="Wu L."/>
            <person name="Ma J."/>
        </authorList>
    </citation>
    <scope>NUCLEOTIDE SEQUENCE [LARGE SCALE GENOMIC DNA]</scope>
    <source>
        <strain evidence="3">JCM 17925</strain>
    </source>
</reference>
<organism evidence="2 3">
    <name type="scientific">Nibrella viscosa</name>
    <dbReference type="NCBI Taxonomy" id="1084524"/>
    <lineage>
        <taxon>Bacteria</taxon>
        <taxon>Pseudomonadati</taxon>
        <taxon>Bacteroidota</taxon>
        <taxon>Cytophagia</taxon>
        <taxon>Cytophagales</taxon>
        <taxon>Spirosomataceae</taxon>
        <taxon>Nibrella</taxon>
    </lineage>
</organism>
<name>A0ABP8KBN0_9BACT</name>
<dbReference type="Pfam" id="PF18962">
    <property type="entry name" value="Por_Secre_tail"/>
    <property type="match status" value="1"/>
</dbReference>
<dbReference type="SMART" id="SM00089">
    <property type="entry name" value="PKD"/>
    <property type="match status" value="14"/>
</dbReference>
<feature type="domain" description="PKD/Chitinase" evidence="1">
    <location>
        <begin position="1252"/>
        <end position="1327"/>
    </location>
</feature>
<dbReference type="InterPro" id="IPR026444">
    <property type="entry name" value="Secre_tail"/>
</dbReference>
<gene>
    <name evidence="2" type="ORF">GCM10023187_20220</name>
</gene>
<dbReference type="EMBL" id="BAABHB010000003">
    <property type="protein sequence ID" value="GAA4403811.1"/>
    <property type="molecule type" value="Genomic_DNA"/>
</dbReference>
<dbReference type="Gene3D" id="2.60.40.10">
    <property type="entry name" value="Immunoglobulins"/>
    <property type="match status" value="1"/>
</dbReference>
<dbReference type="NCBIfam" id="TIGR04183">
    <property type="entry name" value="Por_Secre_tail"/>
    <property type="match status" value="1"/>
</dbReference>
<feature type="domain" description="PKD/Chitinase" evidence="1">
    <location>
        <begin position="936"/>
        <end position="1009"/>
    </location>
</feature>
<feature type="domain" description="PKD/Chitinase" evidence="1">
    <location>
        <begin position="697"/>
        <end position="773"/>
    </location>
</feature>
<feature type="domain" description="PKD/Chitinase" evidence="1">
    <location>
        <begin position="1888"/>
        <end position="1961"/>
    </location>
</feature>
<dbReference type="InterPro" id="IPR013783">
    <property type="entry name" value="Ig-like_fold"/>
</dbReference>
<dbReference type="Proteomes" id="UP001500936">
    <property type="component" value="Unassembled WGS sequence"/>
</dbReference>
<feature type="domain" description="PKD/Chitinase" evidence="1">
    <location>
        <begin position="1570"/>
        <end position="1643"/>
    </location>
</feature>
<sequence length="2337" mass="229485">MWFFAFLSLLTLSGVRGQTGTQPSSVTITGITVNQTSLCAGSSLTGSFTVASGTRIDNLGFTLRYKREDGTCTIAAGAGSPQTTTSPASVSLNPGTSPTASATVSFTYAFPTVDQGGWHQLQVSAQGTQGTETIAASQCSSSFLVFTRPSISLPATVALNCTNQTITVNTTTPAVRYLWSTGATTQTLPLSSTTTSGTYSVTATSSEGGCTATASTSVITDFTAPQNLSLTVNSPLNCTATTVTLTAASSTTGVTYTFSGPGVVSQSGNTATVNQAGTYTVTARGANGCQSTATVTVQRALSLTASNALNCRSQTAILTATSSTSGTTYSFSGPGIATQGGNIATVNQPGIYNVIVTEPGGCTAVLSINVERDTLAPQNLNLQVNNPITCTTPTAIITASSSATGVTYAFSGSGITGQTGPTATVNQGGTYTVTATGLNGCATTRTISVQQNNTAPQNVSLLSANILTCANPTSTLTATSTTEGLTYSFRSPASTTATVGGPNTAVANAPGAYTVVATAPNGCTAIASVNVQQNIAAPAALSLTASGPLNCTALTVNLTASSTTTGVSYAFGGTGITGQNNNVATVNASGSFSVVATAPNGCTATATTNVQQNTTAPAALSVNVSNQLTCTNQTATITAASSTTGLNYGFNGPGITGQNQGVITVNQAGNYVIVATAPNGCTTTATATIVQNTTTPEAVQLTTSNVLSCTAPVAILTATSSTTGVSYRFSGPGITGQSSTTATVNQPGTYTVTTTSPNGCVATATVTVAQDIAAPADLAVTAGNPITCNNRITTLTATSSTPNVLYAFRGPDTTRSTGPNTVQVSSGGLYTVTATAPNGCRSTATVNVQQNTTAPQGLNMVVGSVLTCSAQTATLTASSTTAGLTYAFGGPGVTAQGSVTATVNQPGTYTVTATAPSGCTATTTAVVQQNTTIPQSLSLTASNVLTCSATTATLTGSSSTPGVTYAFSGGSITGQGSTTATVNQPGLYTVAATAPNGCVTTATVTVLQDITTPAALSIAVSNPLNCTTLVSTLRAGSTTPGVSYVFSGTGITGQGSGIATVNAGGSYTVVATGQNGCTSTTSVSVPQDTQVPQSLSLTTSNPITCNTPMATLTASSSTPNVTYAISGTGISGRTATTANINAGGSYTVVATGQNGCTATSSVTVAQNTTAPAALSLTAGNVLTCSATTATLRAGSTTPGVRYVFSGPGITGQDTTAATVNQPGLYRVTATGPNGCTATTTVTVQQNLTVPQALSVTISNPLTCSVTTATLTAASSTSGVTYAFSGPGITGQGSTTAVVNQPGTYTIIATAPTGCTTTTTASVIQNITTPQNLSLTASNLITCNTPTVTLTAGSSTPGVTYAFSVTGVSGPGATTATVSQAGTYTLTATAPNGCTATTTATVLQNTATPDTLRLTAGNALNCTLPTTTLTATSPTPGLSYVFSGTGITGRSGNTATVNAGGSYTVVATGQNGCTASASVTVSQDIATPQALSLTAGSPLSCTAPTATLTAASSTTGVTYAFTGPGVISQTGATATVNAGGSYTVVATGQNGCTATTSTTVNANQSLTAPQALSLTASGPLTCSATTVTLTGASSTSGVSYAFSGPGITGQGSTTATVNRPGTYIVTATAPNGCQAVAFVNVQQNLTVPQALSIAVSNPLTCSATTAQLTPGSSTTGVSYVFSGPGISGPGSATASINQPGTYTLTATGTNGCVATTTVTVPQNTAAPQGVQVVASNPINCTDRSATLTASSITPNVTYAFSGTGVSSPNAGTATVSAGGTYTVVATAPNGCTTATTVTVQQNTTVPQALSLTVSNPLTCNAPTANLVAGSSTPDVTYAFSGTGITGRTASVATINAGGSYTVIATAPNTCTAAATITVQQNTAAPQALSLTVSGPLTCTGLTATLTAGSSTTGLTYAFSGPGINSQTGATATVNAPGTYTVVARDANGCTATATATVQQNLASPQALSLTVSNILGCAAQTATLTATSSTTGVTYAFGGPGITAPGSNTATVNAAGTYTVTATGLNGCVATTTATVTQDRSAPANVVFTNNGPVTCSQPTVVLTAGSTTPNVTYSFAGPAGPLSGTANTANITAAGTYTVTVTGANGCTATATTTVTQASVGGATVQNSVTCIPTTQTVTGGTYTLTSTVTSPVAATTTYSFRTSATSSLTAITTNTVIRQGANAGETITASASGNSLTLTIGNQTSFSALAGYQFVTTVTTACGTSTAVTTVGNCTGGREATASRISAEPAVHLDVQAYPNPTSDVLTVTISGAGEQKAMMLRLYDLTQRQSGEWPVSISDGKGQITIDIREKTDGVYILSAEGRDGRATRKIVKQN</sequence>
<evidence type="ECO:0000313" key="2">
    <source>
        <dbReference type="EMBL" id="GAA4403811.1"/>
    </source>
</evidence>
<feature type="domain" description="PKD/Chitinase" evidence="1">
    <location>
        <begin position="1175"/>
        <end position="1248"/>
    </location>
</feature>